<feature type="chain" id="PRO_5041437083" description="Non-specific lipid-transfer protein" evidence="5">
    <location>
        <begin position="25"/>
        <end position="167"/>
    </location>
</feature>
<feature type="signal peptide" evidence="5">
    <location>
        <begin position="1"/>
        <end position="24"/>
    </location>
</feature>
<reference evidence="7" key="1">
    <citation type="submission" date="2023-03" db="EMBL/GenBank/DDBJ databases">
        <title>Chromosome-scale reference genome and RAD-based genetic map of yellow starthistle (Centaurea solstitialis) reveal putative structural variation and QTLs associated with invader traits.</title>
        <authorList>
            <person name="Reatini B."/>
            <person name="Cang F.A."/>
            <person name="Jiang Q."/>
            <person name="Mckibben M.T.W."/>
            <person name="Barker M.S."/>
            <person name="Rieseberg L.H."/>
            <person name="Dlugosch K.M."/>
        </authorList>
    </citation>
    <scope>NUCLEOTIDE SEQUENCE</scope>
    <source>
        <strain evidence="7">CAN-66</strain>
        <tissue evidence="7">Leaf</tissue>
    </source>
</reference>
<dbReference type="InterPro" id="IPR016140">
    <property type="entry name" value="Bifunc_inhib/LTP/seed_store"/>
</dbReference>
<comment type="similarity">
    <text evidence="1 4">Belongs to the plant LTP family.</text>
</comment>
<dbReference type="PRINTS" id="PR00382">
    <property type="entry name" value="LIPIDTRNSFER"/>
</dbReference>
<dbReference type="GO" id="GO:0006869">
    <property type="term" value="P:lipid transport"/>
    <property type="evidence" value="ECO:0007669"/>
    <property type="project" value="InterPro"/>
</dbReference>
<keyword evidence="2 4" id="KW-0813">Transport</keyword>
<organism evidence="7 8">
    <name type="scientific">Centaurea solstitialis</name>
    <name type="common">yellow star-thistle</name>
    <dbReference type="NCBI Taxonomy" id="347529"/>
    <lineage>
        <taxon>Eukaryota</taxon>
        <taxon>Viridiplantae</taxon>
        <taxon>Streptophyta</taxon>
        <taxon>Embryophyta</taxon>
        <taxon>Tracheophyta</taxon>
        <taxon>Spermatophyta</taxon>
        <taxon>Magnoliopsida</taxon>
        <taxon>eudicotyledons</taxon>
        <taxon>Gunneridae</taxon>
        <taxon>Pentapetalae</taxon>
        <taxon>asterids</taxon>
        <taxon>campanulids</taxon>
        <taxon>Asterales</taxon>
        <taxon>Asteraceae</taxon>
        <taxon>Carduoideae</taxon>
        <taxon>Cardueae</taxon>
        <taxon>Centaureinae</taxon>
        <taxon>Centaurea</taxon>
    </lineage>
</organism>
<evidence type="ECO:0000256" key="3">
    <source>
        <dbReference type="ARBA" id="ARBA00023121"/>
    </source>
</evidence>
<feature type="domain" description="Bifunctional inhibitor/plant lipid transfer protein/seed storage helical" evidence="6">
    <location>
        <begin position="28"/>
        <end position="112"/>
    </location>
</feature>
<dbReference type="Proteomes" id="UP001172457">
    <property type="component" value="Chromosome 6"/>
</dbReference>
<gene>
    <name evidence="7" type="ORF">OSB04_022791</name>
</gene>
<dbReference type="SUPFAM" id="SSF47699">
    <property type="entry name" value="Bifunctional inhibitor/lipid-transfer protein/seed storage 2S albumin"/>
    <property type="match status" value="2"/>
</dbReference>
<accession>A0AA38SJK0</accession>
<evidence type="ECO:0000256" key="5">
    <source>
        <dbReference type="SAM" id="SignalP"/>
    </source>
</evidence>
<comment type="function">
    <text evidence="4">Plant non-specific lipid-transfer proteins transfer phospholipids as well as galactolipids across membranes. May play a role in wax or cutin deposition in the cell walls of expanding epidermal cells and certain secretory tissues.</text>
</comment>
<dbReference type="PANTHER" id="PTHR33076">
    <property type="entry name" value="NON-SPECIFIC LIPID-TRANSFER PROTEIN 2-RELATED"/>
    <property type="match status" value="1"/>
</dbReference>
<evidence type="ECO:0000313" key="8">
    <source>
        <dbReference type="Proteomes" id="UP001172457"/>
    </source>
</evidence>
<comment type="caution">
    <text evidence="7">The sequence shown here is derived from an EMBL/GenBank/DDBJ whole genome shotgun (WGS) entry which is preliminary data.</text>
</comment>
<proteinExistence type="inferred from homology"/>
<keyword evidence="3 4" id="KW-0446">Lipid-binding</keyword>
<dbReference type="Gene3D" id="1.10.110.10">
    <property type="entry name" value="Plant lipid-transfer and hydrophobic proteins"/>
    <property type="match status" value="2"/>
</dbReference>
<dbReference type="AlphaFoldDB" id="A0AA38SJK0"/>
<dbReference type="CDD" id="cd01960">
    <property type="entry name" value="nsLTP1"/>
    <property type="match status" value="1"/>
</dbReference>
<dbReference type="SMART" id="SM00499">
    <property type="entry name" value="AAI"/>
    <property type="match status" value="1"/>
</dbReference>
<evidence type="ECO:0000256" key="2">
    <source>
        <dbReference type="ARBA" id="ARBA00022448"/>
    </source>
</evidence>
<dbReference type="Pfam" id="PF00234">
    <property type="entry name" value="Tryp_alpha_amyl"/>
    <property type="match status" value="1"/>
</dbReference>
<keyword evidence="5" id="KW-0732">Signal</keyword>
<evidence type="ECO:0000256" key="4">
    <source>
        <dbReference type="RuleBase" id="RU000628"/>
    </source>
</evidence>
<evidence type="ECO:0000256" key="1">
    <source>
        <dbReference type="ARBA" id="ARBA00009748"/>
    </source>
</evidence>
<dbReference type="InterPro" id="IPR036312">
    <property type="entry name" value="Bifun_inhib/LTP/seed_sf"/>
</dbReference>
<protein>
    <recommendedName>
        <fullName evidence="4">Non-specific lipid-transfer protein</fullName>
    </recommendedName>
</protein>
<name>A0AA38SJK0_9ASTR</name>
<keyword evidence="8" id="KW-1185">Reference proteome</keyword>
<evidence type="ECO:0000259" key="6">
    <source>
        <dbReference type="SMART" id="SM00499"/>
    </source>
</evidence>
<sequence length="167" mass="17103">MAAGGKVALVVLLCWMVASAPSEGAMTCQMVVSSLSPCASYLTRGGPVPTSCCSGITSLYKSAATTLDRQTACRCMEQAAGMVPGINLQNAANLPGKCGVNVPYKISPTTDCSKSAATTLDRQTACRCMEQAAGMVPGINLQNAVSLPGKCGVNVPYKISPTTDCSK</sequence>
<dbReference type="InterPro" id="IPR000528">
    <property type="entry name" value="Plant_nsLTP"/>
</dbReference>
<evidence type="ECO:0000313" key="7">
    <source>
        <dbReference type="EMBL" id="KAJ9543084.1"/>
    </source>
</evidence>
<dbReference type="GO" id="GO:0008289">
    <property type="term" value="F:lipid binding"/>
    <property type="evidence" value="ECO:0007669"/>
    <property type="project" value="UniProtKB-KW"/>
</dbReference>
<dbReference type="EMBL" id="JARYMX010000006">
    <property type="protein sequence ID" value="KAJ9543084.1"/>
    <property type="molecule type" value="Genomic_DNA"/>
</dbReference>